<dbReference type="AlphaFoldDB" id="A0A2X3MLH7"/>
<dbReference type="RefSeq" id="WP_231944242.1">
    <property type="nucleotide sequence ID" value="NZ_LS483254.1"/>
</dbReference>
<evidence type="ECO:0000313" key="2">
    <source>
        <dbReference type="Proteomes" id="UP000249818"/>
    </source>
</evidence>
<accession>A0A2X3MLH7</accession>
<name>A0A2X3MLH7_9BACT</name>
<dbReference type="KEGG" id="bana:BARAN1_0971"/>
<organism evidence="1 2">
    <name type="scientific">Candidatus Bipolaricaulis anaerobius</name>
    <dbReference type="NCBI Taxonomy" id="2026885"/>
    <lineage>
        <taxon>Bacteria</taxon>
        <taxon>Candidatus Bipolaricaulota</taxon>
        <taxon>Candidatus Bipolaricaulia</taxon>
        <taxon>Candidatus Bipolaricaulales</taxon>
        <taxon>Candidatus Bipolaricaulaceae</taxon>
        <taxon>Candidatus Bipolaricaulis</taxon>
    </lineage>
</organism>
<gene>
    <name evidence="1" type="ORF">BARAN1_0971</name>
</gene>
<keyword evidence="2" id="KW-1185">Reference proteome</keyword>
<proteinExistence type="predicted"/>
<evidence type="ECO:0000313" key="1">
    <source>
        <dbReference type="EMBL" id="SQD92995.1"/>
    </source>
</evidence>
<dbReference type="Proteomes" id="UP000249818">
    <property type="component" value="Chromosome BARAN1"/>
</dbReference>
<dbReference type="EMBL" id="LS483254">
    <property type="protein sequence ID" value="SQD92995.1"/>
    <property type="molecule type" value="Genomic_DNA"/>
</dbReference>
<protein>
    <submittedName>
        <fullName evidence="1">Uncharacterized protein</fullName>
    </submittedName>
</protein>
<sequence length="70" mass="7724">MQVLNGAYPPGFNRRNNRLGHVLRGGGRGYTLKEIAEALGLQYATVSRRRERREAGPSYCEICLCAIVSG</sequence>
<reference evidence="2" key="1">
    <citation type="submission" date="2018-05" db="EMBL/GenBank/DDBJ databases">
        <authorList>
            <person name="Hao L."/>
        </authorList>
    </citation>
    <scope>NUCLEOTIDE SEQUENCE [LARGE SCALE GENOMIC DNA]</scope>
</reference>